<keyword evidence="1" id="KW-0472">Membrane</keyword>
<dbReference type="Gene3D" id="3.10.450.390">
    <property type="entry name" value="Protein of unknown function DUF3889"/>
    <property type="match status" value="1"/>
</dbReference>
<evidence type="ECO:0000313" key="2">
    <source>
        <dbReference type="EMBL" id="TKD72101.1"/>
    </source>
</evidence>
<reference evidence="2 3" key="1">
    <citation type="submission" date="2019-04" db="EMBL/GenBank/DDBJ databases">
        <title>Genome sequence of Bacillus hwajinpoensis strain Y2.</title>
        <authorList>
            <person name="Fair J.L."/>
            <person name="Maclea K.S."/>
        </authorList>
    </citation>
    <scope>NUCLEOTIDE SEQUENCE [LARGE SCALE GENOMIC DNA]</scope>
    <source>
        <strain evidence="2 3">Y2</strain>
    </source>
</reference>
<dbReference type="EMBL" id="SWFM01000001">
    <property type="protein sequence ID" value="TKD72101.1"/>
    <property type="molecule type" value="Genomic_DNA"/>
</dbReference>
<organism evidence="2 3">
    <name type="scientific">Guptibacillus hwajinpoensis</name>
    <dbReference type="NCBI Taxonomy" id="208199"/>
    <lineage>
        <taxon>Bacteria</taxon>
        <taxon>Bacillati</taxon>
        <taxon>Bacillota</taxon>
        <taxon>Bacilli</taxon>
        <taxon>Bacillales</taxon>
        <taxon>Guptibacillaceae</taxon>
        <taxon>Guptibacillus</taxon>
    </lineage>
</organism>
<feature type="transmembrane region" description="Helical" evidence="1">
    <location>
        <begin position="61"/>
        <end position="80"/>
    </location>
</feature>
<keyword evidence="1" id="KW-0812">Transmembrane</keyword>
<proteinExistence type="predicted"/>
<sequence length="164" mass="19551">MDIDIYICKHIYLPYYCSVPNEIYYIRRSAATIRDMYVLHLFNKYYLQIFDKEVVALKRTIIIGLFMLLCLLVPVSFASAQIPSYAKWGKTAIEETTKKYPEQDVTDYRYDGKVFISDVREQYDFEFTLKKEDGQTREIRVYVLVNPKADKVIDVKYDEIEEFQ</sequence>
<gene>
    <name evidence="2" type="ORF">FBF83_04690</name>
</gene>
<dbReference type="Proteomes" id="UP000310541">
    <property type="component" value="Unassembled WGS sequence"/>
</dbReference>
<accession>A0A4U1MMX4</accession>
<comment type="caution">
    <text evidence="2">The sequence shown here is derived from an EMBL/GenBank/DDBJ whole genome shotgun (WGS) entry which is preliminary data.</text>
</comment>
<dbReference type="OrthoDB" id="2377048at2"/>
<dbReference type="InterPro" id="IPR024987">
    <property type="entry name" value="DUF3889"/>
</dbReference>
<name>A0A4U1MMX4_9BACL</name>
<protein>
    <submittedName>
        <fullName evidence="2">DUF3889 domain-containing protein</fullName>
    </submittedName>
</protein>
<evidence type="ECO:0000256" key="1">
    <source>
        <dbReference type="SAM" id="Phobius"/>
    </source>
</evidence>
<keyword evidence="1" id="KW-1133">Transmembrane helix</keyword>
<evidence type="ECO:0000313" key="3">
    <source>
        <dbReference type="Proteomes" id="UP000310541"/>
    </source>
</evidence>
<dbReference type="Pfam" id="PF13028">
    <property type="entry name" value="DUF3889"/>
    <property type="match status" value="1"/>
</dbReference>
<dbReference type="AlphaFoldDB" id="A0A4U1MMX4"/>